<reference evidence="2 3" key="1">
    <citation type="journal article" date="2018" name="Proc. Natl. Acad. Sci. U.S.A.">
        <title>Draft genome sequence of Camellia sinensis var. sinensis provides insights into the evolution of the tea genome and tea quality.</title>
        <authorList>
            <person name="Wei C."/>
            <person name="Yang H."/>
            <person name="Wang S."/>
            <person name="Zhao J."/>
            <person name="Liu C."/>
            <person name="Gao L."/>
            <person name="Xia E."/>
            <person name="Lu Y."/>
            <person name="Tai Y."/>
            <person name="She G."/>
            <person name="Sun J."/>
            <person name="Cao H."/>
            <person name="Tong W."/>
            <person name="Gao Q."/>
            <person name="Li Y."/>
            <person name="Deng W."/>
            <person name="Jiang X."/>
            <person name="Wang W."/>
            <person name="Chen Q."/>
            <person name="Zhang S."/>
            <person name="Li H."/>
            <person name="Wu J."/>
            <person name="Wang P."/>
            <person name="Li P."/>
            <person name="Shi C."/>
            <person name="Zheng F."/>
            <person name="Jian J."/>
            <person name="Huang B."/>
            <person name="Shan D."/>
            <person name="Shi M."/>
            <person name="Fang C."/>
            <person name="Yue Y."/>
            <person name="Li F."/>
            <person name="Li D."/>
            <person name="Wei S."/>
            <person name="Han B."/>
            <person name="Jiang C."/>
            <person name="Yin Y."/>
            <person name="Xia T."/>
            <person name="Zhang Z."/>
            <person name="Bennetzen J.L."/>
            <person name="Zhao S."/>
            <person name="Wan X."/>
        </authorList>
    </citation>
    <scope>NUCLEOTIDE SEQUENCE [LARGE SCALE GENOMIC DNA]</scope>
    <source>
        <strain evidence="3">cv. Shuchazao</strain>
        <tissue evidence="2">Leaf</tissue>
    </source>
</reference>
<protein>
    <submittedName>
        <fullName evidence="2">Uncharacterized protein</fullName>
    </submittedName>
</protein>
<organism evidence="2 3">
    <name type="scientific">Camellia sinensis var. sinensis</name>
    <name type="common">China tea</name>
    <dbReference type="NCBI Taxonomy" id="542762"/>
    <lineage>
        <taxon>Eukaryota</taxon>
        <taxon>Viridiplantae</taxon>
        <taxon>Streptophyta</taxon>
        <taxon>Embryophyta</taxon>
        <taxon>Tracheophyta</taxon>
        <taxon>Spermatophyta</taxon>
        <taxon>Magnoliopsida</taxon>
        <taxon>eudicotyledons</taxon>
        <taxon>Gunneridae</taxon>
        <taxon>Pentapetalae</taxon>
        <taxon>asterids</taxon>
        <taxon>Ericales</taxon>
        <taxon>Theaceae</taxon>
        <taxon>Camellia</taxon>
    </lineage>
</organism>
<proteinExistence type="predicted"/>
<feature type="region of interest" description="Disordered" evidence="1">
    <location>
        <begin position="17"/>
        <end position="36"/>
    </location>
</feature>
<keyword evidence="3" id="KW-1185">Reference proteome</keyword>
<name>A0A4S4EAF9_CAMSN</name>
<accession>A0A4S4EAF9</accession>
<dbReference type="GO" id="GO:0009507">
    <property type="term" value="C:chloroplast"/>
    <property type="evidence" value="ECO:0007669"/>
    <property type="project" value="TreeGrafter"/>
</dbReference>
<evidence type="ECO:0000256" key="1">
    <source>
        <dbReference type="SAM" id="MobiDB-lite"/>
    </source>
</evidence>
<sequence>MSQRLLLQILNLRRVRPAEIPRPRPRPRPKQSSKTFNMPPMAVVALQSPKHSEKVERELQSTRNLAGWARRIRCPVAAAEAKLSSSNGDDVDEDGGLSIYTSLTMVMSESFSSNPDTMRRMEHHKISSEELHSLDDIHHLWLSSSSSSSRSISTSIVSSSHYHRLSSVAAAAATATGPSNEGAISLEDFVEKDWSFLDTNSDANRIISAGEIEESSRVLVWIGSQGFVEQLVDSSPPLQLLLVVHDSLLVLASIKEKYDTVKCWQGDLIYVPHKWAPFDVFFLYLLPALPFQLHLLFQSLAKHCLPGARIVMSHPQGREVAEKQRQQFPEVVISDLPDEMTLQKVAADHSFQMTEFVDEPALYLAVFKFKEEEQEEEDDSVKQTNKSQT</sequence>
<evidence type="ECO:0000313" key="3">
    <source>
        <dbReference type="Proteomes" id="UP000306102"/>
    </source>
</evidence>
<dbReference type="PANTHER" id="PTHR37217:SF1">
    <property type="entry name" value="EXPRESSED PROTEIN"/>
    <property type="match status" value="1"/>
</dbReference>
<dbReference type="AlphaFoldDB" id="A0A4S4EAF9"/>
<dbReference type="PANTHER" id="PTHR37217">
    <property type="entry name" value="EXPRESSED PROTEIN"/>
    <property type="match status" value="1"/>
</dbReference>
<dbReference type="STRING" id="542762.A0A4S4EAF9"/>
<gene>
    <name evidence="2" type="ORF">TEA_029885</name>
</gene>
<dbReference type="Proteomes" id="UP000306102">
    <property type="component" value="Unassembled WGS sequence"/>
</dbReference>
<evidence type="ECO:0000313" key="2">
    <source>
        <dbReference type="EMBL" id="THG13159.1"/>
    </source>
</evidence>
<dbReference type="EMBL" id="SDRB02006062">
    <property type="protein sequence ID" value="THG13159.1"/>
    <property type="molecule type" value="Genomic_DNA"/>
</dbReference>
<comment type="caution">
    <text evidence="2">The sequence shown here is derived from an EMBL/GenBank/DDBJ whole genome shotgun (WGS) entry which is preliminary data.</text>
</comment>